<dbReference type="Proteomes" id="UP000321947">
    <property type="component" value="Unassembled WGS sequence"/>
</dbReference>
<evidence type="ECO:0000313" key="1">
    <source>
        <dbReference type="EMBL" id="TYK27840.1"/>
    </source>
</evidence>
<reference evidence="1 2" key="1">
    <citation type="submission" date="2019-08" db="EMBL/GenBank/DDBJ databases">
        <title>Draft genome sequences of two oriental melons (Cucumis melo L. var makuwa).</title>
        <authorList>
            <person name="Kwon S.-Y."/>
        </authorList>
    </citation>
    <scope>NUCLEOTIDE SEQUENCE [LARGE SCALE GENOMIC DNA]</scope>
    <source>
        <strain evidence="2">cv. Chang Bougi</strain>
        <tissue evidence="1">Leaf</tissue>
    </source>
</reference>
<name>A0A5D3DX70_CUCMM</name>
<evidence type="ECO:0000313" key="2">
    <source>
        <dbReference type="Proteomes" id="UP000321947"/>
    </source>
</evidence>
<accession>A0A5D3DX70</accession>
<keyword evidence="1" id="KW-0645">Protease</keyword>
<organism evidence="1 2">
    <name type="scientific">Cucumis melo var. makuwa</name>
    <name type="common">Oriental melon</name>
    <dbReference type="NCBI Taxonomy" id="1194695"/>
    <lineage>
        <taxon>Eukaryota</taxon>
        <taxon>Viridiplantae</taxon>
        <taxon>Streptophyta</taxon>
        <taxon>Embryophyta</taxon>
        <taxon>Tracheophyta</taxon>
        <taxon>Spermatophyta</taxon>
        <taxon>Magnoliopsida</taxon>
        <taxon>eudicotyledons</taxon>
        <taxon>Gunneridae</taxon>
        <taxon>Pentapetalae</taxon>
        <taxon>rosids</taxon>
        <taxon>fabids</taxon>
        <taxon>Cucurbitales</taxon>
        <taxon>Cucurbitaceae</taxon>
        <taxon>Benincaseae</taxon>
        <taxon>Cucumis</taxon>
    </lineage>
</organism>
<keyword evidence="1" id="KW-0378">Hydrolase</keyword>
<proteinExistence type="predicted"/>
<dbReference type="AlphaFoldDB" id="A0A5D3DX70"/>
<gene>
    <name evidence="1" type="ORF">E5676_scaffold384G00130</name>
</gene>
<protein>
    <submittedName>
        <fullName evidence="1">Senescence-specific cysteine protease sag39</fullName>
    </submittedName>
</protein>
<dbReference type="GO" id="GO:0006508">
    <property type="term" value="P:proteolysis"/>
    <property type="evidence" value="ECO:0007669"/>
    <property type="project" value="UniProtKB-KW"/>
</dbReference>
<dbReference type="EMBL" id="SSTD01002424">
    <property type="protein sequence ID" value="TYK27840.1"/>
    <property type="molecule type" value="Genomic_DNA"/>
</dbReference>
<dbReference type="GO" id="GO:0008233">
    <property type="term" value="F:peptidase activity"/>
    <property type="evidence" value="ECO:0007669"/>
    <property type="project" value="UniProtKB-KW"/>
</dbReference>
<comment type="caution">
    <text evidence="1">The sequence shown here is derived from an EMBL/GenBank/DDBJ whole genome shotgun (WGS) entry which is preliminary data.</text>
</comment>
<sequence length="294" mass="33718">MLYLVKVPDFIHYLESRLGEISEKTDIIDAVAGRVEELPIQELLARVDTLEANVGRLGNYEYGDSSSGFVAHMEGRVNEVDNAKKTLLEMINDMSEDFRATFDVIRNEIADVKTRMSLTMRAMANQIPVGGAVPVTKVKVPEPKPFCGVRDAKALENFMFDLEQYFKATNTVTEEAKVTVLTRFLKKFDPWSLGRNLVSSKEFQSSKVFLKLETWKKACIFKGASIFEGVLEVEDLEEILYLQRNFNLRRCFWSLGRKLYLQRSFRVEESSISWENSQRSFRVEESSISCENSL</sequence>